<evidence type="ECO:0000313" key="2">
    <source>
        <dbReference type="Proteomes" id="UP000595896"/>
    </source>
</evidence>
<organism evidence="1 2">
    <name type="scientific">Cronobacter phage A24</name>
    <dbReference type="NCBI Taxonomy" id="2795745"/>
    <lineage>
        <taxon>Viruses</taxon>
        <taxon>Duplodnaviria</taxon>
        <taxon>Heunggongvirae</taxon>
        <taxon>Uroviricota</taxon>
        <taxon>Caudoviricetes</taxon>
        <taxon>Grimontviridae</taxon>
        <taxon>Crifsvirus</taxon>
        <taxon>Crifsvirus A24</taxon>
    </lineage>
</organism>
<reference evidence="1 2" key="1">
    <citation type="submission" date="2020-12" db="EMBL/GenBank/DDBJ databases">
        <authorList>
            <person name="Luo D."/>
            <person name="Li C."/>
            <person name="Zeng H."/>
        </authorList>
    </citation>
    <scope>NUCLEOTIDE SEQUENCE [LARGE SCALE GENOMIC DNA]</scope>
</reference>
<name>A0A7T5QXV3_9CAUD</name>
<dbReference type="GeneID" id="77948240"/>
<dbReference type="RefSeq" id="YP_010671978.1">
    <property type="nucleotide sequence ID" value="NC_070973.1"/>
</dbReference>
<keyword evidence="2" id="KW-1185">Reference proteome</keyword>
<dbReference type="Proteomes" id="UP000595896">
    <property type="component" value="Segment"/>
</dbReference>
<proteinExistence type="predicted"/>
<dbReference type="EMBL" id="MW343794">
    <property type="protein sequence ID" value="QQG33730.1"/>
    <property type="molecule type" value="Genomic_DNA"/>
</dbReference>
<dbReference type="KEGG" id="vg:77948240"/>
<sequence length="125" mass="14591">MARLTKAQKAELRHIRNESFKRNTIKGAQPRHPEKPVTEYKRRANCVRLECDKAKRPDKSNVVYGDVVPPSEKPDNSLESFRNAFSDKLAELGWTRDDWALWKQARNENPSLTLHDYRESLKVSK</sequence>
<evidence type="ECO:0000313" key="1">
    <source>
        <dbReference type="EMBL" id="QQG33730.1"/>
    </source>
</evidence>
<protein>
    <submittedName>
        <fullName evidence="1">Uncharacterized protein</fullName>
    </submittedName>
</protein>
<accession>A0A7T5QXV3</accession>